<proteinExistence type="predicted"/>
<evidence type="ECO:0000313" key="3">
    <source>
        <dbReference type="EMBL" id="SDJ96928.1"/>
    </source>
</evidence>
<dbReference type="OrthoDB" id="9771302at2"/>
<dbReference type="RefSeq" id="WP_090761978.1">
    <property type="nucleotide sequence ID" value="NZ_FNFB01000004.1"/>
</dbReference>
<organism evidence="3 4">
    <name type="scientific">Nonomuraea maritima</name>
    <dbReference type="NCBI Taxonomy" id="683260"/>
    <lineage>
        <taxon>Bacteria</taxon>
        <taxon>Bacillati</taxon>
        <taxon>Actinomycetota</taxon>
        <taxon>Actinomycetes</taxon>
        <taxon>Streptosporangiales</taxon>
        <taxon>Streptosporangiaceae</taxon>
        <taxon>Nonomuraea</taxon>
    </lineage>
</organism>
<dbReference type="Gene3D" id="3.40.50.720">
    <property type="entry name" value="NAD(P)-binding Rossmann-like Domain"/>
    <property type="match status" value="1"/>
</dbReference>
<name>A0A1G8Y285_9ACTN</name>
<dbReference type="GO" id="GO:0044877">
    <property type="term" value="F:protein-containing complex binding"/>
    <property type="evidence" value="ECO:0007669"/>
    <property type="project" value="TreeGrafter"/>
</dbReference>
<feature type="region of interest" description="Disordered" evidence="1">
    <location>
        <begin position="255"/>
        <end position="298"/>
    </location>
</feature>
<protein>
    <submittedName>
        <fullName evidence="3">Uncharacterized conserved protein YbjT, contains NAD(P)-binding and DUF2867 domains</fullName>
    </submittedName>
</protein>
<feature type="domain" description="NAD(P)-binding" evidence="2">
    <location>
        <begin position="7"/>
        <end position="137"/>
    </location>
</feature>
<dbReference type="Proteomes" id="UP000198683">
    <property type="component" value="Unassembled WGS sequence"/>
</dbReference>
<keyword evidence="4" id="KW-1185">Reference proteome</keyword>
<dbReference type="SUPFAM" id="SSF51735">
    <property type="entry name" value="NAD(P)-binding Rossmann-fold domains"/>
    <property type="match status" value="1"/>
</dbReference>
<sequence length="298" mass="31880">MRILVTGATGLLGSALVPALLRAGHEVRALSRSRRHSSESVDWRVGDLVSGEGVREAVRDVDAVAHLATSGRRGRGAVDVPGTRALVVLARAAGVPYLLLTSMVGADRAPYGHLKDKREAEAVVAGSGLGWTVLRATPYHQWLHRRLSALRSLPVLPVDRSLRWQPVHAGEVATRVTELLGAGPADAAVEFGGPQVIDTGELVGTWLLTQGLRRAVVPVRYPGRLYAAQRAGELLTDALPKGGITWRDHLTPEPAHVFDDDFASEHTASPTSPATQPEGDPDLHVYGGDEGYERPTRS</sequence>
<dbReference type="InterPro" id="IPR016040">
    <property type="entry name" value="NAD(P)-bd_dom"/>
</dbReference>
<dbReference type="STRING" id="683260.SAMN05421874_104244"/>
<reference evidence="3 4" key="1">
    <citation type="submission" date="2016-10" db="EMBL/GenBank/DDBJ databases">
        <authorList>
            <person name="de Groot N.N."/>
        </authorList>
    </citation>
    <scope>NUCLEOTIDE SEQUENCE [LARGE SCALE GENOMIC DNA]</scope>
    <source>
        <strain evidence="3 4">CGMCC 4.5681</strain>
    </source>
</reference>
<gene>
    <name evidence="3" type="ORF">SAMN05421874_104244</name>
</gene>
<dbReference type="InterPro" id="IPR051207">
    <property type="entry name" value="ComplexI_NDUFA9_subunit"/>
</dbReference>
<evidence type="ECO:0000259" key="2">
    <source>
        <dbReference type="Pfam" id="PF13460"/>
    </source>
</evidence>
<dbReference type="InterPro" id="IPR036291">
    <property type="entry name" value="NAD(P)-bd_dom_sf"/>
</dbReference>
<dbReference type="PANTHER" id="PTHR12126">
    <property type="entry name" value="NADH-UBIQUINONE OXIDOREDUCTASE 39 KDA SUBUNIT-RELATED"/>
    <property type="match status" value="1"/>
</dbReference>
<dbReference type="PANTHER" id="PTHR12126:SF11">
    <property type="entry name" value="NADH DEHYDROGENASE [UBIQUINONE] 1 ALPHA SUBCOMPLEX SUBUNIT 9, MITOCHONDRIAL"/>
    <property type="match status" value="1"/>
</dbReference>
<accession>A0A1G8Y285</accession>
<dbReference type="AlphaFoldDB" id="A0A1G8Y285"/>
<feature type="compositionally biased region" description="Polar residues" evidence="1">
    <location>
        <begin position="266"/>
        <end position="275"/>
    </location>
</feature>
<dbReference type="EMBL" id="FNFB01000004">
    <property type="protein sequence ID" value="SDJ96928.1"/>
    <property type="molecule type" value="Genomic_DNA"/>
</dbReference>
<evidence type="ECO:0000256" key="1">
    <source>
        <dbReference type="SAM" id="MobiDB-lite"/>
    </source>
</evidence>
<dbReference type="Pfam" id="PF13460">
    <property type="entry name" value="NAD_binding_10"/>
    <property type="match status" value="1"/>
</dbReference>
<evidence type="ECO:0000313" key="4">
    <source>
        <dbReference type="Proteomes" id="UP000198683"/>
    </source>
</evidence>